<dbReference type="EMBL" id="MPIN01000002">
    <property type="protein sequence ID" value="OJH40876.1"/>
    <property type="molecule type" value="Genomic_DNA"/>
</dbReference>
<dbReference type="Gene3D" id="3.30.420.270">
    <property type="match status" value="1"/>
</dbReference>
<evidence type="ECO:0000256" key="2">
    <source>
        <dbReference type="ARBA" id="ARBA00005811"/>
    </source>
</evidence>
<keyword evidence="6 8" id="KW-0472">Membrane</keyword>
<keyword evidence="7" id="KW-0653">Protein transport</keyword>
<dbReference type="AlphaFoldDB" id="A0A1L9BF84"/>
<dbReference type="PANTHER" id="PTHR30558">
    <property type="entry name" value="EXBD MEMBRANE COMPONENT OF PMF-DRIVEN MACROMOLECULE IMPORT SYSTEM"/>
    <property type="match status" value="1"/>
</dbReference>
<dbReference type="RefSeq" id="WP_071897315.1">
    <property type="nucleotide sequence ID" value="NZ_MPIN01000002.1"/>
</dbReference>
<evidence type="ECO:0000256" key="3">
    <source>
        <dbReference type="ARBA" id="ARBA00022475"/>
    </source>
</evidence>
<keyword evidence="4 7" id="KW-0812">Transmembrane</keyword>
<evidence type="ECO:0000256" key="5">
    <source>
        <dbReference type="ARBA" id="ARBA00022989"/>
    </source>
</evidence>
<reference evidence="9 10" key="2">
    <citation type="submission" date="2016-12" db="EMBL/GenBank/DDBJ databases">
        <title>Draft Genome Sequence of Cystobacter ferrugineus Strain Cbfe23.</title>
        <authorList>
            <person name="Akbar S."/>
            <person name="Dowd S.E."/>
            <person name="Stevens D.C."/>
        </authorList>
    </citation>
    <scope>NUCLEOTIDE SEQUENCE [LARGE SCALE GENOMIC DNA]</scope>
    <source>
        <strain evidence="9 10">Cbfe23</strain>
    </source>
</reference>
<evidence type="ECO:0000313" key="9">
    <source>
        <dbReference type="EMBL" id="OJH40876.1"/>
    </source>
</evidence>
<evidence type="ECO:0000256" key="7">
    <source>
        <dbReference type="RuleBase" id="RU003879"/>
    </source>
</evidence>
<evidence type="ECO:0000256" key="1">
    <source>
        <dbReference type="ARBA" id="ARBA00004162"/>
    </source>
</evidence>
<dbReference type="PANTHER" id="PTHR30558:SF7">
    <property type="entry name" value="TOL-PAL SYSTEM PROTEIN TOLR"/>
    <property type="match status" value="1"/>
</dbReference>
<dbReference type="GO" id="GO:0015031">
    <property type="term" value="P:protein transport"/>
    <property type="evidence" value="ECO:0007669"/>
    <property type="project" value="UniProtKB-KW"/>
</dbReference>
<dbReference type="OrthoDB" id="9798629at2"/>
<keyword evidence="10" id="KW-1185">Reference proteome</keyword>
<dbReference type="GO" id="GO:0005886">
    <property type="term" value="C:plasma membrane"/>
    <property type="evidence" value="ECO:0007669"/>
    <property type="project" value="UniProtKB-SubCell"/>
</dbReference>
<dbReference type="GO" id="GO:0022857">
    <property type="term" value="F:transmembrane transporter activity"/>
    <property type="evidence" value="ECO:0007669"/>
    <property type="project" value="InterPro"/>
</dbReference>
<keyword evidence="5 8" id="KW-1133">Transmembrane helix</keyword>
<dbReference type="STRING" id="83449.BON30_08105"/>
<comment type="similarity">
    <text evidence="2 7">Belongs to the ExbD/TolR family.</text>
</comment>
<proteinExistence type="inferred from homology"/>
<dbReference type="Pfam" id="PF02472">
    <property type="entry name" value="ExbD"/>
    <property type="match status" value="1"/>
</dbReference>
<reference evidence="10" key="1">
    <citation type="submission" date="2016-11" db="EMBL/GenBank/DDBJ databases">
        <authorList>
            <person name="Shukria A."/>
            <person name="Stevens D.C."/>
        </authorList>
    </citation>
    <scope>NUCLEOTIDE SEQUENCE [LARGE SCALE GENOMIC DNA]</scope>
    <source>
        <strain evidence="10">Cbfe23</strain>
    </source>
</reference>
<name>A0A1L9BF84_9BACT</name>
<feature type="transmembrane region" description="Helical" evidence="8">
    <location>
        <begin position="20"/>
        <end position="39"/>
    </location>
</feature>
<accession>A0A1L9BF84</accession>
<evidence type="ECO:0000256" key="6">
    <source>
        <dbReference type="ARBA" id="ARBA00023136"/>
    </source>
</evidence>
<evidence type="ECO:0000256" key="4">
    <source>
        <dbReference type="ARBA" id="ARBA00022692"/>
    </source>
</evidence>
<dbReference type="Proteomes" id="UP000182229">
    <property type="component" value="Unassembled WGS sequence"/>
</dbReference>
<dbReference type="InterPro" id="IPR003400">
    <property type="entry name" value="ExbD"/>
</dbReference>
<comment type="caution">
    <text evidence="9">The sequence shown here is derived from an EMBL/GenBank/DDBJ whole genome shotgun (WGS) entry which is preliminary data.</text>
</comment>
<organism evidence="9 10">
    <name type="scientific">Cystobacter ferrugineus</name>
    <dbReference type="NCBI Taxonomy" id="83449"/>
    <lineage>
        <taxon>Bacteria</taxon>
        <taxon>Pseudomonadati</taxon>
        <taxon>Myxococcota</taxon>
        <taxon>Myxococcia</taxon>
        <taxon>Myxococcales</taxon>
        <taxon>Cystobacterineae</taxon>
        <taxon>Archangiaceae</taxon>
        <taxon>Cystobacter</taxon>
    </lineage>
</organism>
<evidence type="ECO:0000256" key="8">
    <source>
        <dbReference type="SAM" id="Phobius"/>
    </source>
</evidence>
<protein>
    <submittedName>
        <fullName evidence="9">Biopolymer transporter ExbD</fullName>
    </submittedName>
</protein>
<gene>
    <name evidence="9" type="ORF">BON30_08105</name>
</gene>
<comment type="subcellular location">
    <subcellularLocation>
        <location evidence="1">Cell membrane</location>
        <topology evidence="1">Single-pass membrane protein</topology>
    </subcellularLocation>
    <subcellularLocation>
        <location evidence="7">Cell membrane</location>
        <topology evidence="7">Single-pass type II membrane protein</topology>
    </subcellularLocation>
</comment>
<keyword evidence="3" id="KW-1003">Cell membrane</keyword>
<evidence type="ECO:0000313" key="10">
    <source>
        <dbReference type="Proteomes" id="UP000182229"/>
    </source>
</evidence>
<sequence length="139" mass="14957">MGMNVGGGPGGIKSEINVTPLVDVVLVLLIIFMVVMPEMQKSKNVSLPKAENVTQEDRGKPLILSVTPDKKMYVEDEHCPDVPALQARLREGLSGQPSRRILLKADQTLDFGAVREVMELARAAGAKGVAVAVVQSKRP</sequence>
<keyword evidence="7" id="KW-0813">Transport</keyword>